<name>A0ABU5G885_9ACTO</name>
<sequence>MSKIIPFTFNNTELRTLNIDGEPWFVASDIAKILGYRDANRLTRRLDDDEKGTRSVGTLGGTQEMAVINEPGLYTAILGSKLETVKDFKRWVTHEVIPSIRKHGGYMAGQNIMSPEQMALKSMQWLQSVVEEQTKQLEQQKPKVLFADSVNASHTTILIGELAKILKGNGIDTGANRLFAWMRDNGYLIKRRGSDWNMPTQTAMDKGLFHIKETAITHSDGHVTISKTTKVTGKGQQYFINKFMNTPPIPA</sequence>
<reference evidence="2 3" key="1">
    <citation type="submission" date="2023-10" db="EMBL/GenBank/DDBJ databases">
        <title>Whole Genome based description of the genera Actinobaculum and Actinotignum reveals a complex phylogenetic relationship within the species included in the genus Actinotignum.</title>
        <authorList>
            <person name="Jensen C.S."/>
            <person name="Dargis R."/>
            <person name="Kemp M."/>
            <person name="Christensen J.J."/>
        </authorList>
    </citation>
    <scope>NUCLEOTIDE SEQUENCE [LARGE SCALE GENOMIC DNA]</scope>
    <source>
        <strain evidence="2 3">SLA_B974</strain>
    </source>
</reference>
<dbReference type="PANTHER" id="PTHR36180">
    <property type="entry name" value="DNA-BINDING PROTEIN-RELATED-RELATED"/>
    <property type="match status" value="1"/>
</dbReference>
<organism evidence="2 3">
    <name type="scientific">Actinotignum urinale</name>
    <dbReference type="NCBI Taxonomy" id="190146"/>
    <lineage>
        <taxon>Bacteria</taxon>
        <taxon>Bacillati</taxon>
        <taxon>Actinomycetota</taxon>
        <taxon>Actinomycetes</taxon>
        <taxon>Actinomycetales</taxon>
        <taxon>Actinomycetaceae</taxon>
        <taxon>Actinotignum</taxon>
    </lineage>
</organism>
<gene>
    <name evidence="2" type="ORF">R6G86_00720</name>
</gene>
<dbReference type="Pfam" id="PF03374">
    <property type="entry name" value="ANT"/>
    <property type="match status" value="1"/>
</dbReference>
<dbReference type="InterPro" id="IPR003497">
    <property type="entry name" value="BRO_N_domain"/>
</dbReference>
<dbReference type="RefSeq" id="WP_320754816.1">
    <property type="nucleotide sequence ID" value="NZ_JAWNGA010000001.1"/>
</dbReference>
<dbReference type="EMBL" id="JAWNGA010000001">
    <property type="protein sequence ID" value="MDY5132266.1"/>
    <property type="molecule type" value="Genomic_DNA"/>
</dbReference>
<accession>A0ABU5G885</accession>
<proteinExistence type="predicted"/>
<dbReference type="InterPro" id="IPR005039">
    <property type="entry name" value="Ant_C"/>
</dbReference>
<comment type="caution">
    <text evidence="2">The sequence shown here is derived from an EMBL/GenBank/DDBJ whole genome shotgun (WGS) entry which is preliminary data.</text>
</comment>
<dbReference type="SMART" id="SM01040">
    <property type="entry name" value="Bro-N"/>
    <property type="match status" value="1"/>
</dbReference>
<dbReference type="PROSITE" id="PS51750">
    <property type="entry name" value="BRO_N"/>
    <property type="match status" value="1"/>
</dbReference>
<protein>
    <submittedName>
        <fullName evidence="2">Phage antirepressor KilAC domain-containing protein</fullName>
    </submittedName>
</protein>
<evidence type="ECO:0000313" key="3">
    <source>
        <dbReference type="Proteomes" id="UP001275049"/>
    </source>
</evidence>
<dbReference type="Pfam" id="PF02498">
    <property type="entry name" value="Bro-N"/>
    <property type="match status" value="1"/>
</dbReference>
<keyword evidence="3" id="KW-1185">Reference proteome</keyword>
<dbReference type="PANTHER" id="PTHR36180:SF2">
    <property type="entry name" value="BRO FAMILY PROTEIN"/>
    <property type="match status" value="1"/>
</dbReference>
<dbReference type="Proteomes" id="UP001275049">
    <property type="component" value="Unassembled WGS sequence"/>
</dbReference>
<feature type="domain" description="Bro-N" evidence="1">
    <location>
        <begin position="1"/>
        <end position="104"/>
    </location>
</feature>
<evidence type="ECO:0000313" key="2">
    <source>
        <dbReference type="EMBL" id="MDY5132266.1"/>
    </source>
</evidence>
<evidence type="ECO:0000259" key="1">
    <source>
        <dbReference type="PROSITE" id="PS51750"/>
    </source>
</evidence>